<dbReference type="Proteomes" id="UP001069090">
    <property type="component" value="Unassembled WGS sequence"/>
</dbReference>
<dbReference type="InterPro" id="IPR024457">
    <property type="entry name" value="Putative_integrase_N"/>
</dbReference>
<feature type="domain" description="Integrase catalytic" evidence="3">
    <location>
        <begin position="123"/>
        <end position="234"/>
    </location>
</feature>
<name>A0A9J6RGW4_9GAMM</name>
<dbReference type="GO" id="GO:0015074">
    <property type="term" value="P:DNA integration"/>
    <property type="evidence" value="ECO:0007669"/>
    <property type="project" value="InterPro"/>
</dbReference>
<evidence type="ECO:0000313" key="4">
    <source>
        <dbReference type="EMBL" id="MCZ0863561.1"/>
    </source>
</evidence>
<dbReference type="InterPro" id="IPR011010">
    <property type="entry name" value="DNA_brk_join_enz"/>
</dbReference>
<dbReference type="GO" id="GO:0003677">
    <property type="term" value="F:DNA binding"/>
    <property type="evidence" value="ECO:0007669"/>
    <property type="project" value="InterPro"/>
</dbReference>
<evidence type="ECO:0000259" key="3">
    <source>
        <dbReference type="Pfam" id="PF12835"/>
    </source>
</evidence>
<comment type="caution">
    <text evidence="4">The sequence shown here is derived from an EMBL/GenBank/DDBJ whole genome shotgun (WGS) entry which is preliminary data.</text>
</comment>
<protein>
    <submittedName>
        <fullName evidence="4">Integrase domain-containing protein</fullName>
    </submittedName>
</protein>
<dbReference type="GO" id="GO:0006310">
    <property type="term" value="P:DNA recombination"/>
    <property type="evidence" value="ECO:0007669"/>
    <property type="project" value="UniProtKB-KW"/>
</dbReference>
<organism evidence="4 5">
    <name type="scientific">Dasania phycosphaerae</name>
    <dbReference type="NCBI Taxonomy" id="2950436"/>
    <lineage>
        <taxon>Bacteria</taxon>
        <taxon>Pseudomonadati</taxon>
        <taxon>Pseudomonadota</taxon>
        <taxon>Gammaproteobacteria</taxon>
        <taxon>Cellvibrionales</taxon>
        <taxon>Spongiibacteraceae</taxon>
        <taxon>Dasania</taxon>
    </lineage>
</organism>
<evidence type="ECO:0000256" key="1">
    <source>
        <dbReference type="ARBA" id="ARBA00023172"/>
    </source>
</evidence>
<accession>A0A9J6RGW4</accession>
<dbReference type="InterPro" id="IPR024456">
    <property type="entry name" value="Integrase_catalytic_putative"/>
</dbReference>
<dbReference type="Pfam" id="PF12835">
    <property type="entry name" value="Integrase_1"/>
    <property type="match status" value="1"/>
</dbReference>
<dbReference type="RefSeq" id="WP_258329709.1">
    <property type="nucleotide sequence ID" value="NZ_JAPTGG010000001.1"/>
</dbReference>
<dbReference type="Gene3D" id="1.10.443.10">
    <property type="entry name" value="Intergrase catalytic core"/>
    <property type="match status" value="1"/>
</dbReference>
<dbReference type="SUPFAM" id="SSF56349">
    <property type="entry name" value="DNA breaking-rejoining enzymes"/>
    <property type="match status" value="1"/>
</dbReference>
<dbReference type="Pfam" id="PF12834">
    <property type="entry name" value="Phage_int_SAM_2"/>
    <property type="match status" value="1"/>
</dbReference>
<dbReference type="AlphaFoldDB" id="A0A9J6RGW4"/>
<proteinExistence type="predicted"/>
<gene>
    <name evidence="4" type="ORF">O0V09_00005</name>
</gene>
<evidence type="ECO:0000259" key="2">
    <source>
        <dbReference type="Pfam" id="PF12834"/>
    </source>
</evidence>
<keyword evidence="5" id="KW-1185">Reference proteome</keyword>
<sequence length="288" mass="33218">MKDLNYQLKSLCERNQDGSRSTQAERFQLLQTMASHLNELGYRRMEVKSLKPKHVDALVAKYLDENLAPGTIKNRLADLRWWAEKIGKQNVVAKDNAYYGIESRVFVTNVSKARDLDLELLEKISDPHLKISLELQKAFGLRREEAIKFSPDYADRNTFIRLKSTWCKGGRAREIPIRTDEQRDVLRRARLVAGKGSLIPSHLMYVQQMRLYEREAQKVGLSKLHGLRHRYAQERYLELTGKHAPACGGPIRGELSEEERANDTVARYAISQELGHEREQITAVYLGR</sequence>
<dbReference type="EMBL" id="JAPTGG010000001">
    <property type="protein sequence ID" value="MCZ0863561.1"/>
    <property type="molecule type" value="Genomic_DNA"/>
</dbReference>
<dbReference type="InterPro" id="IPR013762">
    <property type="entry name" value="Integrase-like_cat_sf"/>
</dbReference>
<evidence type="ECO:0000313" key="5">
    <source>
        <dbReference type="Proteomes" id="UP001069090"/>
    </source>
</evidence>
<reference evidence="4 5" key="1">
    <citation type="submission" date="2022-12" db="EMBL/GenBank/DDBJ databases">
        <title>Dasania phycosphaerae sp. nov., isolated from particulate material of the south coast of Korea.</title>
        <authorList>
            <person name="Jiang Y."/>
        </authorList>
    </citation>
    <scope>NUCLEOTIDE SEQUENCE [LARGE SCALE GENOMIC DNA]</scope>
    <source>
        <strain evidence="4 5">GY-19</strain>
    </source>
</reference>
<feature type="domain" description="Putative integrase N-terminal" evidence="2">
    <location>
        <begin position="1"/>
        <end position="91"/>
    </location>
</feature>
<keyword evidence="1" id="KW-0233">DNA recombination</keyword>